<dbReference type="AlphaFoldDB" id="A0A931F953"/>
<sequence>MAANLIEISNLHKKFGQGKKEVWVLRGLNFSIKRKETFCIVGESGCGKTTLGRILANIESYSKGSYRFSGQEVKDLTKKDLRSFKKDVQMIHQDPFASLNPVQTIFSIIANPLKRHNITKKYNETYKEVSRILDLVGLTPVEDFLDKYPHQLSGGQKQRVSIARALTLDPSFMVVDEAVSMIDTSLRISILNSLKELQMKYNVSFFFITHDLTIANYFAKEGRIAVMYLGKIVELGETDELIYNAKHPYTKALIGAIPEADPIITKSKERFQLKEGNIPELKNIPSGCAFNTRCPWAEEPVCYDKDPLLIGSEEHQVACHVVNNN</sequence>
<keyword evidence="2" id="KW-0813">Transport</keyword>
<organism evidence="6 7">
    <name type="scientific">Halonatronomonas betaini</name>
    <dbReference type="NCBI Taxonomy" id="2778430"/>
    <lineage>
        <taxon>Bacteria</taxon>
        <taxon>Bacillati</taxon>
        <taxon>Bacillota</taxon>
        <taxon>Clostridia</taxon>
        <taxon>Halanaerobiales</taxon>
        <taxon>Halarsenatibacteraceae</taxon>
        <taxon>Halonatronomonas</taxon>
    </lineage>
</organism>
<evidence type="ECO:0000313" key="6">
    <source>
        <dbReference type="EMBL" id="MBF8436064.1"/>
    </source>
</evidence>
<dbReference type="InterPro" id="IPR027417">
    <property type="entry name" value="P-loop_NTPase"/>
</dbReference>
<dbReference type="Gene3D" id="3.40.50.300">
    <property type="entry name" value="P-loop containing nucleotide triphosphate hydrolases"/>
    <property type="match status" value="1"/>
</dbReference>
<dbReference type="InterPro" id="IPR003439">
    <property type="entry name" value="ABC_transporter-like_ATP-bd"/>
</dbReference>
<dbReference type="GO" id="GO:0015833">
    <property type="term" value="P:peptide transport"/>
    <property type="evidence" value="ECO:0007669"/>
    <property type="project" value="InterPro"/>
</dbReference>
<evidence type="ECO:0000256" key="1">
    <source>
        <dbReference type="ARBA" id="ARBA00005417"/>
    </source>
</evidence>
<dbReference type="NCBIfam" id="TIGR01727">
    <property type="entry name" value="oligo_HPY"/>
    <property type="match status" value="1"/>
</dbReference>
<dbReference type="RefSeq" id="WP_270452826.1">
    <property type="nucleotide sequence ID" value="NZ_JADPIE010000002.1"/>
</dbReference>
<keyword evidence="4 6" id="KW-0067">ATP-binding</keyword>
<dbReference type="PANTHER" id="PTHR43776:SF7">
    <property type="entry name" value="D,D-DIPEPTIDE TRANSPORT ATP-BINDING PROTEIN DDPF-RELATED"/>
    <property type="match status" value="1"/>
</dbReference>
<dbReference type="SUPFAM" id="SSF52540">
    <property type="entry name" value="P-loop containing nucleoside triphosphate hydrolases"/>
    <property type="match status" value="1"/>
</dbReference>
<evidence type="ECO:0000256" key="4">
    <source>
        <dbReference type="ARBA" id="ARBA00022840"/>
    </source>
</evidence>
<dbReference type="InterPro" id="IPR017871">
    <property type="entry name" value="ABC_transporter-like_CS"/>
</dbReference>
<keyword evidence="3" id="KW-0547">Nucleotide-binding</keyword>
<dbReference type="InterPro" id="IPR003593">
    <property type="entry name" value="AAA+_ATPase"/>
</dbReference>
<dbReference type="InterPro" id="IPR050319">
    <property type="entry name" value="ABC_transp_ATP-bind"/>
</dbReference>
<dbReference type="GO" id="GO:0016887">
    <property type="term" value="F:ATP hydrolysis activity"/>
    <property type="evidence" value="ECO:0007669"/>
    <property type="project" value="InterPro"/>
</dbReference>
<evidence type="ECO:0000256" key="3">
    <source>
        <dbReference type="ARBA" id="ARBA00022741"/>
    </source>
</evidence>
<reference evidence="6" key="1">
    <citation type="submission" date="2020-11" db="EMBL/GenBank/DDBJ databases">
        <title>Halonatronomonas betainensis gen. nov., sp. nov. a novel haloalkaliphilic representative of the family Halanaerobiacae capable of betaine degradation.</title>
        <authorList>
            <person name="Boltyanskaya Y."/>
            <person name="Kevbrin V."/>
            <person name="Detkova E."/>
            <person name="Grouzdev D.S."/>
            <person name="Koziaeva V."/>
            <person name="Zhilina T."/>
        </authorList>
    </citation>
    <scope>NUCLEOTIDE SEQUENCE</scope>
    <source>
        <strain evidence="6">Z-7014</strain>
    </source>
</reference>
<evidence type="ECO:0000313" key="7">
    <source>
        <dbReference type="Proteomes" id="UP000621436"/>
    </source>
</evidence>
<dbReference type="Proteomes" id="UP000621436">
    <property type="component" value="Unassembled WGS sequence"/>
</dbReference>
<evidence type="ECO:0000256" key="2">
    <source>
        <dbReference type="ARBA" id="ARBA00022448"/>
    </source>
</evidence>
<feature type="domain" description="ABC transporter" evidence="5">
    <location>
        <begin position="6"/>
        <end position="254"/>
    </location>
</feature>
<dbReference type="PROSITE" id="PS00211">
    <property type="entry name" value="ABC_TRANSPORTER_1"/>
    <property type="match status" value="1"/>
</dbReference>
<dbReference type="PANTHER" id="PTHR43776">
    <property type="entry name" value="TRANSPORT ATP-BINDING PROTEIN"/>
    <property type="match status" value="1"/>
</dbReference>
<keyword evidence="7" id="KW-1185">Reference proteome</keyword>
<name>A0A931F953_9FIRM</name>
<dbReference type="Pfam" id="PF00005">
    <property type="entry name" value="ABC_tran"/>
    <property type="match status" value="1"/>
</dbReference>
<dbReference type="GO" id="GO:0005524">
    <property type="term" value="F:ATP binding"/>
    <property type="evidence" value="ECO:0007669"/>
    <property type="project" value="UniProtKB-KW"/>
</dbReference>
<evidence type="ECO:0000259" key="5">
    <source>
        <dbReference type="PROSITE" id="PS50893"/>
    </source>
</evidence>
<dbReference type="CDD" id="cd03257">
    <property type="entry name" value="ABC_NikE_OppD_transporters"/>
    <property type="match status" value="1"/>
</dbReference>
<dbReference type="PROSITE" id="PS50893">
    <property type="entry name" value="ABC_TRANSPORTER_2"/>
    <property type="match status" value="1"/>
</dbReference>
<dbReference type="GO" id="GO:0055085">
    <property type="term" value="P:transmembrane transport"/>
    <property type="evidence" value="ECO:0007669"/>
    <property type="project" value="UniProtKB-ARBA"/>
</dbReference>
<gene>
    <name evidence="6" type="ORF">I0Q91_03150</name>
</gene>
<comment type="caution">
    <text evidence="6">The sequence shown here is derived from an EMBL/GenBank/DDBJ whole genome shotgun (WGS) entry which is preliminary data.</text>
</comment>
<proteinExistence type="inferred from homology"/>
<accession>A0A931F953</accession>
<dbReference type="FunFam" id="3.40.50.300:FF:000016">
    <property type="entry name" value="Oligopeptide ABC transporter ATP-binding component"/>
    <property type="match status" value="1"/>
</dbReference>
<dbReference type="Pfam" id="PF08352">
    <property type="entry name" value="oligo_HPY"/>
    <property type="match status" value="1"/>
</dbReference>
<dbReference type="EMBL" id="JADPIE010000002">
    <property type="protein sequence ID" value="MBF8436064.1"/>
    <property type="molecule type" value="Genomic_DNA"/>
</dbReference>
<dbReference type="SMART" id="SM00382">
    <property type="entry name" value="AAA"/>
    <property type="match status" value="1"/>
</dbReference>
<dbReference type="InterPro" id="IPR013563">
    <property type="entry name" value="Oligopep_ABC_C"/>
</dbReference>
<protein>
    <submittedName>
        <fullName evidence="6">ABC transporter ATP-binding protein</fullName>
    </submittedName>
</protein>
<comment type="similarity">
    <text evidence="1">Belongs to the ABC transporter superfamily.</text>
</comment>